<evidence type="ECO:0000256" key="8">
    <source>
        <dbReference type="ARBA" id="ARBA00022759"/>
    </source>
</evidence>
<dbReference type="EMBL" id="CM000312">
    <property type="protein sequence ID" value="EEQ46718.1"/>
    <property type="molecule type" value="Genomic_DNA"/>
</dbReference>
<dbReference type="InterPro" id="IPR012337">
    <property type="entry name" value="RNaseH-like_sf"/>
</dbReference>
<feature type="domain" description="RNase H type-1" evidence="11">
    <location>
        <begin position="51"/>
        <end position="218"/>
    </location>
</feature>
<dbReference type="GO" id="GO:0004523">
    <property type="term" value="F:RNA-DNA hybrid ribonuclease activity"/>
    <property type="evidence" value="ECO:0007669"/>
    <property type="project" value="UniProtKB-EC"/>
</dbReference>
<dbReference type="InterPro" id="IPR036397">
    <property type="entry name" value="RNaseH_sf"/>
</dbReference>
<dbReference type="GO" id="GO:0046872">
    <property type="term" value="F:metal ion binding"/>
    <property type="evidence" value="ECO:0007669"/>
    <property type="project" value="UniProtKB-KW"/>
</dbReference>
<dbReference type="InterPro" id="IPR011320">
    <property type="entry name" value="RNase_H1_N"/>
</dbReference>
<evidence type="ECO:0000313" key="13">
    <source>
        <dbReference type="Proteomes" id="UP000001429"/>
    </source>
</evidence>
<evidence type="ECO:0000313" key="12">
    <source>
        <dbReference type="EMBL" id="EEQ46718.1"/>
    </source>
</evidence>
<dbReference type="GO" id="GO:0003676">
    <property type="term" value="F:nucleic acid binding"/>
    <property type="evidence" value="ECO:0007669"/>
    <property type="project" value="InterPro"/>
</dbReference>
<evidence type="ECO:0000256" key="5">
    <source>
        <dbReference type="ARBA" id="ARBA00017721"/>
    </source>
</evidence>
<dbReference type="Pfam" id="PF00075">
    <property type="entry name" value="RNase_H"/>
    <property type="match status" value="2"/>
</dbReference>
<keyword evidence="9" id="KW-0378">Hydrolase</keyword>
<keyword evidence="13" id="KW-1185">Reference proteome</keyword>
<feature type="domain" description="RNase H type-1" evidence="11">
    <location>
        <begin position="284"/>
        <end position="451"/>
    </location>
</feature>
<dbReference type="FunFam" id="3.30.420.10:FF:000241">
    <property type="entry name" value="Ribonuclease H"/>
    <property type="match status" value="2"/>
</dbReference>
<keyword evidence="10" id="KW-0460">Magnesium</keyword>
<gene>
    <name evidence="12" type="ORF">CAWG_05083</name>
</gene>
<reference evidence="12 13" key="1">
    <citation type="journal article" date="2009" name="Nature">
        <title>Evolution of pathogenicity and sexual reproduction in eight Candida genomes.</title>
        <authorList>
            <person name="Butler G."/>
            <person name="Rasmussen M.D."/>
            <person name="Lin M.F."/>
            <person name="Santos M.A."/>
            <person name="Sakthikumar S."/>
            <person name="Munro C.A."/>
            <person name="Rheinbay E."/>
            <person name="Grabherr M."/>
            <person name="Forche A."/>
            <person name="Reedy J.L."/>
            <person name="Agrafioti I."/>
            <person name="Arnaud M.B."/>
            <person name="Bates S."/>
            <person name="Brown A.J."/>
            <person name="Brunke S."/>
            <person name="Costanzo M.C."/>
            <person name="Fitzpatrick D.A."/>
            <person name="de Groot P.W."/>
            <person name="Harris D."/>
            <person name="Hoyer L.L."/>
            <person name="Hube B."/>
            <person name="Klis F.M."/>
            <person name="Kodira C."/>
            <person name="Lennard N."/>
            <person name="Logue M.E."/>
            <person name="Martin R."/>
            <person name="Neiman A.M."/>
            <person name="Nikolaou E."/>
            <person name="Quail M.A."/>
            <person name="Quinn J."/>
            <person name="Santos M.C."/>
            <person name="Schmitzberger F.F."/>
            <person name="Sherlock G."/>
            <person name="Shah P."/>
            <person name="Silverstein K.A."/>
            <person name="Skrzypek M.S."/>
            <person name="Soll D."/>
            <person name="Staggs R."/>
            <person name="Stansfield I."/>
            <person name="Stumpf M.P."/>
            <person name="Sudbery P.E."/>
            <person name="Srikantha T."/>
            <person name="Zeng Q."/>
            <person name="Berman J."/>
            <person name="Berriman M."/>
            <person name="Heitman J."/>
            <person name="Gow N.A."/>
            <person name="Lorenz M.C."/>
            <person name="Birren B.W."/>
            <person name="Kellis M."/>
            <person name="Cuomo C.A."/>
        </authorList>
    </citation>
    <scope>NUCLEOTIDE SEQUENCE [LARGE SCALE GENOMIC DNA]</scope>
    <source>
        <strain evidence="12 13">WO-1</strain>
    </source>
</reference>
<evidence type="ECO:0000256" key="9">
    <source>
        <dbReference type="ARBA" id="ARBA00022801"/>
    </source>
</evidence>
<evidence type="ECO:0000256" key="1">
    <source>
        <dbReference type="ARBA" id="ARBA00001946"/>
    </source>
</evidence>
<sequence length="465" mass="53830">MPYYAVVNGREEGVFSSWQDCRPHVFAYKGAHFRKFEIRNEAEEYYQNDGDYFIYPIYVDGACRYNGCPHAEAGYGVYYGDGDSRNVSVPLDDVDPDGIIPTNQRAELWAMNHALRNIWNELQEDTEDGKAVIYSDSIYAIKCLTKWPNKWTQNGWLNVHGQTISNYDLVTKNYELYEWINDEYDDRGWGELDLIHVKGHSGNDGNEEADNLANLAADRYGYQSSSSSSVWTIMPYYAVARGREVGIYSSWRECRPQVYCCKGARYRKFENLIEAKEYCENDGRYYIYPVYVDGACRNNGRENAKGGYGVYYGDEDPRNVSVPLDRVDPNGIRPTNQRAELWAMNHALKNILNELQDETEKGKAIIYSDSIYAINCLTKWPEKWIYNGWQNSRGRTISNQELIEENYDLYESINEEYDDRDWGSLRFVHVKGHSGVEGNEEADRLANLAVDEYGQRSIFRSIFGF</sequence>
<evidence type="ECO:0000256" key="6">
    <source>
        <dbReference type="ARBA" id="ARBA00022722"/>
    </source>
</evidence>
<dbReference type="SUPFAM" id="SSF53098">
    <property type="entry name" value="Ribonuclease H-like"/>
    <property type="match status" value="2"/>
</dbReference>
<evidence type="ECO:0000256" key="2">
    <source>
        <dbReference type="ARBA" id="ARBA00004065"/>
    </source>
</evidence>
<dbReference type="PROSITE" id="PS50879">
    <property type="entry name" value="RNASE_H_1"/>
    <property type="match status" value="2"/>
</dbReference>
<dbReference type="InterPro" id="IPR037056">
    <property type="entry name" value="RNase_H1_N_sf"/>
</dbReference>
<dbReference type="HOGENOM" id="CLU_587919_0_0_1"/>
<dbReference type="VEuPathDB" id="FungiDB:CAWG_05083"/>
<dbReference type="InterPro" id="IPR002156">
    <property type="entry name" value="RNaseH_domain"/>
</dbReference>
<dbReference type="InterPro" id="IPR050092">
    <property type="entry name" value="RNase_H"/>
</dbReference>
<dbReference type="PaxDb" id="5476-C4YSL5"/>
<dbReference type="CDD" id="cd09280">
    <property type="entry name" value="RNase_HI_eukaryote_like"/>
    <property type="match status" value="2"/>
</dbReference>
<dbReference type="FunFam" id="3.40.970.10:FF:000002">
    <property type="entry name" value="Ribonuclease H"/>
    <property type="match status" value="2"/>
</dbReference>
<comment type="function">
    <text evidence="2">Endonuclease that specifically degrades the RNA of RNA-DNA hybrids.</text>
</comment>
<evidence type="ECO:0000256" key="3">
    <source>
        <dbReference type="ARBA" id="ARBA00005300"/>
    </source>
</evidence>
<comment type="cofactor">
    <cofactor evidence="1">
        <name>Mg(2+)</name>
        <dbReference type="ChEBI" id="CHEBI:18420"/>
    </cofactor>
</comment>
<dbReference type="OMA" id="HAITDWI"/>
<organism evidence="12 13">
    <name type="scientific">Candida albicans (strain WO-1)</name>
    <name type="common">Yeast</name>
    <dbReference type="NCBI Taxonomy" id="294748"/>
    <lineage>
        <taxon>Eukaryota</taxon>
        <taxon>Fungi</taxon>
        <taxon>Dikarya</taxon>
        <taxon>Ascomycota</taxon>
        <taxon>Saccharomycotina</taxon>
        <taxon>Pichiomycetes</taxon>
        <taxon>Debaryomycetaceae</taxon>
        <taxon>Candida/Lodderomyces clade</taxon>
        <taxon>Candida</taxon>
    </lineage>
</organism>
<dbReference type="EC" id="3.1.26.4" evidence="4"/>
<name>C4YSL5_CANAW</name>
<accession>C4YSL5</accession>
<dbReference type="Pfam" id="PF01693">
    <property type="entry name" value="Cauli_VI"/>
    <property type="match status" value="2"/>
</dbReference>
<dbReference type="Proteomes" id="UP000001429">
    <property type="component" value="Chromosome 6"/>
</dbReference>
<dbReference type="PANTHER" id="PTHR10642">
    <property type="entry name" value="RIBONUCLEASE H1"/>
    <property type="match status" value="1"/>
</dbReference>
<evidence type="ECO:0000256" key="4">
    <source>
        <dbReference type="ARBA" id="ARBA00012180"/>
    </source>
</evidence>
<dbReference type="Gene3D" id="3.30.420.10">
    <property type="entry name" value="Ribonuclease H-like superfamily/Ribonuclease H"/>
    <property type="match status" value="2"/>
</dbReference>
<evidence type="ECO:0000259" key="11">
    <source>
        <dbReference type="PROSITE" id="PS50879"/>
    </source>
</evidence>
<keyword evidence="6" id="KW-0540">Nuclease</keyword>
<evidence type="ECO:0000256" key="7">
    <source>
        <dbReference type="ARBA" id="ARBA00022723"/>
    </source>
</evidence>
<dbReference type="GO" id="GO:0043137">
    <property type="term" value="P:DNA replication, removal of RNA primer"/>
    <property type="evidence" value="ECO:0007669"/>
    <property type="project" value="TreeGrafter"/>
</dbReference>
<dbReference type="AlphaFoldDB" id="C4YSL5"/>
<proteinExistence type="inferred from homology"/>
<dbReference type="Gene3D" id="3.40.970.10">
    <property type="entry name" value="Ribonuclease H1, N-terminal domain"/>
    <property type="match status" value="2"/>
</dbReference>
<protein>
    <recommendedName>
        <fullName evidence="5">Ribonuclease H</fullName>
        <ecNumber evidence="4">3.1.26.4</ecNumber>
    </recommendedName>
</protein>
<dbReference type="SUPFAM" id="SSF55658">
    <property type="entry name" value="L9 N-domain-like"/>
    <property type="match status" value="2"/>
</dbReference>
<dbReference type="PANTHER" id="PTHR10642:SF30">
    <property type="entry name" value="RIBONUCLEASE H"/>
    <property type="match status" value="1"/>
</dbReference>
<dbReference type="InterPro" id="IPR009027">
    <property type="entry name" value="Ribosomal_bL9/RNase_H1_N"/>
</dbReference>
<keyword evidence="7" id="KW-0479">Metal-binding</keyword>
<dbReference type="OrthoDB" id="407198at2759"/>
<comment type="similarity">
    <text evidence="3">Belongs to the RNase H family.</text>
</comment>
<keyword evidence="8" id="KW-0255">Endonuclease</keyword>
<evidence type="ECO:0000256" key="10">
    <source>
        <dbReference type="ARBA" id="ARBA00022842"/>
    </source>
</evidence>